<dbReference type="Gene3D" id="1.10.10.60">
    <property type="entry name" value="Homeodomain-like"/>
    <property type="match status" value="2"/>
</dbReference>
<dbReference type="EMBL" id="VSSQ01012892">
    <property type="protein sequence ID" value="MPM50271.1"/>
    <property type="molecule type" value="Genomic_DNA"/>
</dbReference>
<dbReference type="PROSITE" id="PS01124">
    <property type="entry name" value="HTH_ARAC_FAMILY_2"/>
    <property type="match status" value="1"/>
</dbReference>
<gene>
    <name evidence="6" type="primary">rhaR_94</name>
    <name evidence="6" type="ORF">SDC9_97007</name>
</gene>
<dbReference type="InterPro" id="IPR037923">
    <property type="entry name" value="HTH-like"/>
</dbReference>
<dbReference type="PROSITE" id="PS00041">
    <property type="entry name" value="HTH_ARAC_FAMILY_1"/>
    <property type="match status" value="1"/>
</dbReference>
<dbReference type="InterPro" id="IPR050204">
    <property type="entry name" value="AraC_XylS_family_regulators"/>
</dbReference>
<evidence type="ECO:0000256" key="1">
    <source>
        <dbReference type="ARBA" id="ARBA00023015"/>
    </source>
</evidence>
<dbReference type="SUPFAM" id="SSF46689">
    <property type="entry name" value="Homeodomain-like"/>
    <property type="match status" value="2"/>
</dbReference>
<evidence type="ECO:0000259" key="5">
    <source>
        <dbReference type="PROSITE" id="PS01124"/>
    </source>
</evidence>
<dbReference type="InterPro" id="IPR003313">
    <property type="entry name" value="AraC-bd"/>
</dbReference>
<reference evidence="6" key="1">
    <citation type="submission" date="2019-08" db="EMBL/GenBank/DDBJ databases">
        <authorList>
            <person name="Kucharzyk K."/>
            <person name="Murdoch R.W."/>
            <person name="Higgins S."/>
            <person name="Loffler F."/>
        </authorList>
    </citation>
    <scope>NUCLEOTIDE SEQUENCE</scope>
</reference>
<dbReference type="Pfam" id="PF12833">
    <property type="entry name" value="HTH_18"/>
    <property type="match status" value="1"/>
</dbReference>
<keyword evidence="3" id="KW-0010">Activator</keyword>
<dbReference type="GO" id="GO:0043565">
    <property type="term" value="F:sequence-specific DNA binding"/>
    <property type="evidence" value="ECO:0007669"/>
    <property type="project" value="InterPro"/>
</dbReference>
<protein>
    <submittedName>
        <fullName evidence="6">HTH-type transcriptional activator RhaR</fullName>
    </submittedName>
</protein>
<dbReference type="SUPFAM" id="SSF51215">
    <property type="entry name" value="Regulatory protein AraC"/>
    <property type="match status" value="1"/>
</dbReference>
<dbReference type="InterPro" id="IPR018062">
    <property type="entry name" value="HTH_AraC-typ_CS"/>
</dbReference>
<name>A0A645ADA8_9ZZZZ</name>
<dbReference type="SMART" id="SM00342">
    <property type="entry name" value="HTH_ARAC"/>
    <property type="match status" value="1"/>
</dbReference>
<keyword evidence="2" id="KW-0238">DNA-binding</keyword>
<dbReference type="InterPro" id="IPR009057">
    <property type="entry name" value="Homeodomain-like_sf"/>
</dbReference>
<dbReference type="Pfam" id="PF02311">
    <property type="entry name" value="AraC_binding"/>
    <property type="match status" value="1"/>
</dbReference>
<feature type="domain" description="HTH araC/xylS-type" evidence="5">
    <location>
        <begin position="188"/>
        <end position="286"/>
    </location>
</feature>
<comment type="caution">
    <text evidence="6">The sequence shown here is derived from an EMBL/GenBank/DDBJ whole genome shotgun (WGS) entry which is preliminary data.</text>
</comment>
<evidence type="ECO:0000256" key="4">
    <source>
        <dbReference type="ARBA" id="ARBA00023163"/>
    </source>
</evidence>
<keyword evidence="4" id="KW-0804">Transcription</keyword>
<sequence>MGFDIDFSESAGFWTPPGWIRQDFPAMMMSIGVGVADNPRYRHDLSRRGPGNGVIFQYTLSGRGVFTWRDDTHCLPKGNAFLLEYPGPGTYCYPPGSGSWKFAYVSLCGAAVLDCARRIFAANGPDLKLDPECPALSLAAEFFRRVRSASRLTIQECSGFAYAFMMALYGELPGGTEFGQGHIPDGIFRALRHMEKHLAERPLSVADIAAAANLSPDYFGRIFARHMGCTPGEYLLDLRLRRASDLLAAGGKIKEVLQPCGFADASYFCRAFKKRFGNTPMARIRQL</sequence>
<dbReference type="PANTHER" id="PTHR46796">
    <property type="entry name" value="HTH-TYPE TRANSCRIPTIONAL ACTIVATOR RHAS-RELATED"/>
    <property type="match status" value="1"/>
</dbReference>
<evidence type="ECO:0000256" key="3">
    <source>
        <dbReference type="ARBA" id="ARBA00023159"/>
    </source>
</evidence>
<keyword evidence="1" id="KW-0805">Transcription regulation</keyword>
<accession>A0A645ADA8</accession>
<evidence type="ECO:0000256" key="2">
    <source>
        <dbReference type="ARBA" id="ARBA00023125"/>
    </source>
</evidence>
<organism evidence="6">
    <name type="scientific">bioreactor metagenome</name>
    <dbReference type="NCBI Taxonomy" id="1076179"/>
    <lineage>
        <taxon>unclassified sequences</taxon>
        <taxon>metagenomes</taxon>
        <taxon>ecological metagenomes</taxon>
    </lineage>
</organism>
<proteinExistence type="predicted"/>
<dbReference type="PANTHER" id="PTHR46796:SF6">
    <property type="entry name" value="ARAC SUBFAMILY"/>
    <property type="match status" value="1"/>
</dbReference>
<dbReference type="InterPro" id="IPR018060">
    <property type="entry name" value="HTH_AraC"/>
</dbReference>
<evidence type="ECO:0000313" key="6">
    <source>
        <dbReference type="EMBL" id="MPM50271.1"/>
    </source>
</evidence>
<dbReference type="AlphaFoldDB" id="A0A645ADA8"/>
<dbReference type="GO" id="GO:0003700">
    <property type="term" value="F:DNA-binding transcription factor activity"/>
    <property type="evidence" value="ECO:0007669"/>
    <property type="project" value="InterPro"/>
</dbReference>